<evidence type="ECO:0000256" key="2">
    <source>
        <dbReference type="ARBA" id="ARBA00022692"/>
    </source>
</evidence>
<accession>A0A8C0IL26</accession>
<evidence type="ECO:0000256" key="7">
    <source>
        <dbReference type="ARBA" id="ARBA00023180"/>
    </source>
</evidence>
<evidence type="ECO:0000313" key="11">
    <source>
        <dbReference type="Proteomes" id="UP000694404"/>
    </source>
</evidence>
<evidence type="ECO:0000256" key="6">
    <source>
        <dbReference type="ARBA" id="ARBA00023157"/>
    </source>
</evidence>
<protein>
    <recommendedName>
        <fullName evidence="9">Ig-like domain-containing protein</fullName>
    </recommendedName>
</protein>
<organism evidence="10 11">
    <name type="scientific">Chelonoidis abingdonii</name>
    <name type="common">Abingdon island giant tortoise</name>
    <name type="synonym">Testudo abingdonii</name>
    <dbReference type="NCBI Taxonomy" id="106734"/>
    <lineage>
        <taxon>Eukaryota</taxon>
        <taxon>Metazoa</taxon>
        <taxon>Chordata</taxon>
        <taxon>Craniata</taxon>
        <taxon>Vertebrata</taxon>
        <taxon>Euteleostomi</taxon>
        <taxon>Archelosauria</taxon>
        <taxon>Testudinata</taxon>
        <taxon>Testudines</taxon>
        <taxon>Cryptodira</taxon>
        <taxon>Durocryptodira</taxon>
        <taxon>Testudinoidea</taxon>
        <taxon>Testudinidae</taxon>
        <taxon>Chelonoidis</taxon>
    </lineage>
</organism>
<dbReference type="InterPro" id="IPR000920">
    <property type="entry name" value="Myelin_P0-rel"/>
</dbReference>
<dbReference type="PANTHER" id="PTHR13869">
    <property type="entry name" value="MYELIN P0 RELATED"/>
    <property type="match status" value="1"/>
</dbReference>
<dbReference type="SMART" id="SM00409">
    <property type="entry name" value="IG"/>
    <property type="match status" value="1"/>
</dbReference>
<dbReference type="PROSITE" id="PS50835">
    <property type="entry name" value="IG_LIKE"/>
    <property type="match status" value="1"/>
</dbReference>
<reference evidence="10" key="1">
    <citation type="submission" date="2025-08" db="UniProtKB">
        <authorList>
            <consortium name="Ensembl"/>
        </authorList>
    </citation>
    <scope>IDENTIFICATION</scope>
</reference>
<dbReference type="GeneTree" id="ENSGT01030000235354"/>
<dbReference type="Pfam" id="PF07686">
    <property type="entry name" value="V-set"/>
    <property type="match status" value="1"/>
</dbReference>
<dbReference type="Proteomes" id="UP000694404">
    <property type="component" value="Unplaced"/>
</dbReference>
<evidence type="ECO:0000256" key="8">
    <source>
        <dbReference type="ARBA" id="ARBA00023319"/>
    </source>
</evidence>
<feature type="domain" description="Ig-like" evidence="9">
    <location>
        <begin position="35"/>
        <end position="136"/>
    </location>
</feature>
<evidence type="ECO:0000256" key="4">
    <source>
        <dbReference type="ARBA" id="ARBA00022989"/>
    </source>
</evidence>
<evidence type="ECO:0000313" key="10">
    <source>
        <dbReference type="Ensembl" id="ENSCABP00000004049.1"/>
    </source>
</evidence>
<dbReference type="PANTHER" id="PTHR13869:SF38">
    <property type="entry name" value="NATURAL CYTOTOXICITY TRIGGERING RECEPTOR 3"/>
    <property type="match status" value="1"/>
</dbReference>
<keyword evidence="11" id="KW-1185">Reference proteome</keyword>
<name>A0A8C0IL26_CHEAB</name>
<dbReference type="SUPFAM" id="SSF48726">
    <property type="entry name" value="Immunoglobulin"/>
    <property type="match status" value="1"/>
</dbReference>
<dbReference type="GO" id="GO:0005886">
    <property type="term" value="C:plasma membrane"/>
    <property type="evidence" value="ECO:0007669"/>
    <property type="project" value="TreeGrafter"/>
</dbReference>
<reference evidence="10" key="2">
    <citation type="submission" date="2025-09" db="UniProtKB">
        <authorList>
            <consortium name="Ensembl"/>
        </authorList>
    </citation>
    <scope>IDENTIFICATION</scope>
</reference>
<dbReference type="Gene3D" id="2.60.40.10">
    <property type="entry name" value="Immunoglobulins"/>
    <property type="match status" value="1"/>
</dbReference>
<keyword evidence="6" id="KW-1015">Disulfide bond</keyword>
<comment type="subcellular location">
    <subcellularLocation>
        <location evidence="1">Membrane</location>
        <topology evidence="1">Single-pass type I membrane protein</topology>
    </subcellularLocation>
</comment>
<evidence type="ECO:0000256" key="5">
    <source>
        <dbReference type="ARBA" id="ARBA00023136"/>
    </source>
</evidence>
<keyword evidence="7" id="KW-0325">Glycoprotein</keyword>
<keyword evidence="3" id="KW-0732">Signal</keyword>
<keyword evidence="2" id="KW-0812">Transmembrane</keyword>
<dbReference type="Ensembl" id="ENSCABT00000004395.1">
    <property type="protein sequence ID" value="ENSCABP00000004049.1"/>
    <property type="gene ID" value="ENSCABG00000003060.1"/>
</dbReference>
<dbReference type="InterPro" id="IPR013783">
    <property type="entry name" value="Ig-like_fold"/>
</dbReference>
<dbReference type="InterPro" id="IPR013106">
    <property type="entry name" value="Ig_V-set"/>
</dbReference>
<keyword evidence="8" id="KW-0393">Immunoglobulin domain</keyword>
<dbReference type="InterPro" id="IPR007110">
    <property type="entry name" value="Ig-like_dom"/>
</dbReference>
<proteinExistence type="predicted"/>
<keyword evidence="4" id="KW-1133">Transmembrane helix</keyword>
<dbReference type="AlphaFoldDB" id="A0A8C0IL26"/>
<evidence type="ECO:0000259" key="9">
    <source>
        <dbReference type="PROSITE" id="PS50835"/>
    </source>
</evidence>
<dbReference type="InterPro" id="IPR036179">
    <property type="entry name" value="Ig-like_dom_sf"/>
</dbReference>
<evidence type="ECO:0000256" key="1">
    <source>
        <dbReference type="ARBA" id="ARBA00004479"/>
    </source>
</evidence>
<keyword evidence="5" id="KW-0472">Membrane</keyword>
<dbReference type="InterPro" id="IPR003599">
    <property type="entry name" value="Ig_sub"/>
</dbReference>
<evidence type="ECO:0000256" key="3">
    <source>
        <dbReference type="ARBA" id="ARBA00022729"/>
    </source>
</evidence>
<sequence>MPGSFFDWAFLATLLLTLKPFIFLSVHLSSFSWHPFVAQISAKEKAKEGETVALNCQFHSPWGPSLSKLTVKWHKVDEKGQRDLLENNVTVLTNYSRAFIHGNLSQGDASLTILNVTASDHGIYFCQVTLSSGKVVMGSGTKLRIRRALGNVLCSFQFIFFSPLEIGLRTSRWKRRPGSELTVLTVTLDLTWIFSQWLQKITAVQRAKFSKLLTPA</sequence>